<evidence type="ECO:0000313" key="13">
    <source>
        <dbReference type="RefSeq" id="XP_025748720.1"/>
    </source>
</evidence>
<dbReference type="PANTHER" id="PTHR14167:SF45">
    <property type="entry name" value="ENDOPHILIN-A3"/>
    <property type="match status" value="1"/>
</dbReference>
<feature type="compositionally biased region" description="Polar residues" evidence="10">
    <location>
        <begin position="212"/>
        <end position="228"/>
    </location>
</feature>
<evidence type="ECO:0000256" key="5">
    <source>
        <dbReference type="ARBA" id="ARBA00022583"/>
    </source>
</evidence>
<evidence type="ECO:0000256" key="9">
    <source>
        <dbReference type="PROSITE-ProRule" id="PRU00192"/>
    </source>
</evidence>
<keyword evidence="5" id="KW-0254">Endocytosis</keyword>
<evidence type="ECO:0000313" key="12">
    <source>
        <dbReference type="Proteomes" id="UP000286641"/>
    </source>
</evidence>
<dbReference type="InterPro" id="IPR004148">
    <property type="entry name" value="BAR_dom"/>
</dbReference>
<dbReference type="SMART" id="SM00721">
    <property type="entry name" value="BAR"/>
    <property type="match status" value="1"/>
</dbReference>
<feature type="region of interest" description="Disordered" evidence="10">
    <location>
        <begin position="198"/>
        <end position="230"/>
    </location>
</feature>
<dbReference type="GO" id="GO:0098978">
    <property type="term" value="C:glutamatergic synapse"/>
    <property type="evidence" value="ECO:0007669"/>
    <property type="project" value="TreeGrafter"/>
</dbReference>
<dbReference type="RefSeq" id="XP_025748720.1">
    <property type="nucleotide sequence ID" value="XM_025892935.1"/>
</dbReference>
<keyword evidence="12" id="KW-1185">Reference proteome</keyword>
<evidence type="ECO:0000256" key="2">
    <source>
        <dbReference type="ARBA" id="ARBA00004412"/>
    </source>
</evidence>
<dbReference type="GO" id="GO:0008289">
    <property type="term" value="F:lipid binding"/>
    <property type="evidence" value="ECO:0007669"/>
    <property type="project" value="UniProtKB-KW"/>
</dbReference>
<evidence type="ECO:0000256" key="7">
    <source>
        <dbReference type="ARBA" id="ARBA00023121"/>
    </source>
</evidence>
<dbReference type="Gene3D" id="1.20.1270.60">
    <property type="entry name" value="Arfaptin homology (AH) domain/BAR domain"/>
    <property type="match status" value="2"/>
</dbReference>
<comment type="similarity">
    <text evidence="3">Belongs to the endophilin family.</text>
</comment>
<protein>
    <submittedName>
        <fullName evidence="13">Endophilin-A3 isoform X2</fullName>
    </submittedName>
</protein>
<dbReference type="InterPro" id="IPR035824">
    <property type="entry name" value="Endophilin_A_SH3"/>
</dbReference>
<dbReference type="Pfam" id="PF07653">
    <property type="entry name" value="SH3_2"/>
    <property type="match status" value="1"/>
</dbReference>
<proteinExistence type="inferred from homology"/>
<dbReference type="CDD" id="cd11803">
    <property type="entry name" value="SH3_Endophilin_A"/>
    <property type="match status" value="1"/>
</dbReference>
<dbReference type="Gene3D" id="2.30.30.40">
    <property type="entry name" value="SH3 Domains"/>
    <property type="match status" value="1"/>
</dbReference>
<evidence type="ECO:0000256" key="6">
    <source>
        <dbReference type="ARBA" id="ARBA00023054"/>
    </source>
</evidence>
<evidence type="ECO:0000256" key="10">
    <source>
        <dbReference type="SAM" id="MobiDB-lite"/>
    </source>
</evidence>
<keyword evidence="8" id="KW-0472">Membrane</keyword>
<dbReference type="CTD" id="6457"/>
<dbReference type="FunFam" id="2.30.30.40:FF:000053">
    <property type="entry name" value="endophilin-A1 isoform X2"/>
    <property type="match status" value="1"/>
</dbReference>
<keyword evidence="7" id="KW-0446">Lipid-binding</keyword>
<dbReference type="GO" id="GO:0016020">
    <property type="term" value="C:membrane"/>
    <property type="evidence" value="ECO:0007669"/>
    <property type="project" value="UniProtKB-SubCell"/>
</dbReference>
<evidence type="ECO:0000256" key="1">
    <source>
        <dbReference type="ARBA" id="ARBA00004170"/>
    </source>
</evidence>
<dbReference type="PANTHER" id="PTHR14167">
    <property type="entry name" value="SH3 DOMAIN-CONTAINING"/>
    <property type="match status" value="1"/>
</dbReference>
<dbReference type="InterPro" id="IPR027267">
    <property type="entry name" value="AH/BAR_dom_sf"/>
</dbReference>
<dbReference type="SUPFAM" id="SSF103657">
    <property type="entry name" value="BAR/IMD domain-like"/>
    <property type="match status" value="1"/>
</dbReference>
<dbReference type="SUPFAM" id="SSF50044">
    <property type="entry name" value="SH3-domain"/>
    <property type="match status" value="1"/>
</dbReference>
<dbReference type="GO" id="GO:0098793">
    <property type="term" value="C:presynapse"/>
    <property type="evidence" value="ECO:0007669"/>
    <property type="project" value="TreeGrafter"/>
</dbReference>
<dbReference type="AlphaFoldDB" id="A0A3Q7QQF9"/>
<evidence type="ECO:0000256" key="8">
    <source>
        <dbReference type="ARBA" id="ARBA00023136"/>
    </source>
</evidence>
<name>A0A3Q7QQF9_CALUR</name>
<organism evidence="12 13">
    <name type="scientific">Callorhinus ursinus</name>
    <name type="common">Northern fur seal</name>
    <dbReference type="NCBI Taxonomy" id="34884"/>
    <lineage>
        <taxon>Eukaryota</taxon>
        <taxon>Metazoa</taxon>
        <taxon>Chordata</taxon>
        <taxon>Craniata</taxon>
        <taxon>Vertebrata</taxon>
        <taxon>Euteleostomi</taxon>
        <taxon>Mammalia</taxon>
        <taxon>Eutheria</taxon>
        <taxon>Laurasiatheria</taxon>
        <taxon>Carnivora</taxon>
        <taxon>Caniformia</taxon>
        <taxon>Pinnipedia</taxon>
        <taxon>Otariidae</taxon>
        <taxon>Callorhinus</taxon>
    </lineage>
</organism>
<evidence type="ECO:0000259" key="11">
    <source>
        <dbReference type="PROSITE" id="PS50002"/>
    </source>
</evidence>
<dbReference type="GO" id="GO:0016191">
    <property type="term" value="P:synaptic vesicle uncoating"/>
    <property type="evidence" value="ECO:0007669"/>
    <property type="project" value="TreeGrafter"/>
</dbReference>
<dbReference type="PRINTS" id="PR00452">
    <property type="entry name" value="SH3DOMAIN"/>
</dbReference>
<evidence type="ECO:0000256" key="4">
    <source>
        <dbReference type="ARBA" id="ARBA00022443"/>
    </source>
</evidence>
<evidence type="ECO:0000256" key="3">
    <source>
        <dbReference type="ARBA" id="ARBA00006697"/>
    </source>
</evidence>
<dbReference type="SMART" id="SM00326">
    <property type="entry name" value="SH3"/>
    <property type="match status" value="1"/>
</dbReference>
<dbReference type="InterPro" id="IPR001452">
    <property type="entry name" value="SH3_domain"/>
</dbReference>
<dbReference type="Pfam" id="PF03114">
    <property type="entry name" value="BAR"/>
    <property type="match status" value="1"/>
</dbReference>
<dbReference type="Proteomes" id="UP000286641">
    <property type="component" value="Unplaced"/>
</dbReference>
<dbReference type="InterPro" id="IPR050384">
    <property type="entry name" value="Endophilin_SH3RF"/>
</dbReference>
<dbReference type="GO" id="GO:0005769">
    <property type="term" value="C:early endosome"/>
    <property type="evidence" value="ECO:0007669"/>
    <property type="project" value="UniProtKB-SubCell"/>
</dbReference>
<reference evidence="13" key="2">
    <citation type="submission" date="2025-08" db="UniProtKB">
        <authorList>
            <consortium name="RefSeq"/>
        </authorList>
    </citation>
    <scope>IDENTIFICATION</scope>
    <source>
        <tissue evidence="13">Blood</tissue>
    </source>
</reference>
<comment type="subcellular location">
    <subcellularLocation>
        <location evidence="2">Early endosome</location>
    </subcellularLocation>
    <subcellularLocation>
        <location evidence="1">Membrane</location>
        <topology evidence="1">Peripheral membrane protein</topology>
    </subcellularLocation>
</comment>
<keyword evidence="4 9" id="KW-0728">SH3 domain</keyword>
<dbReference type="PROSITE" id="PS50002">
    <property type="entry name" value="SH3"/>
    <property type="match status" value="1"/>
</dbReference>
<feature type="domain" description="SH3" evidence="11">
    <location>
        <begin position="232"/>
        <end position="291"/>
    </location>
</feature>
<gene>
    <name evidence="13" type="primary">SH3GL3</name>
</gene>
<dbReference type="InterPro" id="IPR036028">
    <property type="entry name" value="SH3-like_dom_sf"/>
</dbReference>
<keyword evidence="6" id="KW-0175">Coiled coil</keyword>
<reference key="1">
    <citation type="submission" date="2019-01" db="UniProtKB">
        <authorList>
            <consortium name="RefSeq"/>
        </authorList>
    </citation>
    <scope>IDENTIFICATION</scope>
</reference>
<sequence length="294" mass="32729">MSVAGLKKQFHKASQLFSEKISGVEGTKLDDEFLDMERKIDITNKAVAEIISKATEYLQPNPAYRAKLGMLNTVSKIRGQVKTTGYPQTEGLLGDCMLKYGKELGEGSAFGNALIEVGESMKLMAEVKDSLDINVKQTFIDPLQLLQDKDLKEIGVEQVSQLAVFIEAALDYHKQSTEILQELQSNLQMRISAASSVPRREYKPRPIKRSPSELNGVSTTSSAKTAGSNVPMDQPCCRGLYDFEPENQGELRFKEGDLITLTNQIDENWYEGLLHGESGFFPINYVEVIMPLPQ</sequence>
<accession>A0A3Q7QQF9</accession>